<feature type="compositionally biased region" description="Basic residues" evidence="1">
    <location>
        <begin position="118"/>
        <end position="128"/>
    </location>
</feature>
<evidence type="ECO:0000313" key="2">
    <source>
        <dbReference type="EMBL" id="ETE71580.1"/>
    </source>
</evidence>
<feature type="region of interest" description="Disordered" evidence="1">
    <location>
        <begin position="38"/>
        <end position="72"/>
    </location>
</feature>
<accession>V8PB83</accession>
<protein>
    <submittedName>
        <fullName evidence="2">Cyclic nucleotide-gated cation channel beta-1</fullName>
    </submittedName>
</protein>
<evidence type="ECO:0000256" key="1">
    <source>
        <dbReference type="SAM" id="MobiDB-lite"/>
    </source>
</evidence>
<comment type="caution">
    <text evidence="2">The sequence shown here is derived from an EMBL/GenBank/DDBJ whole genome shotgun (WGS) entry which is preliminary data.</text>
</comment>
<feature type="compositionally biased region" description="Basic and acidic residues" evidence="1">
    <location>
        <begin position="16"/>
        <end position="25"/>
    </location>
</feature>
<feature type="non-terminal residue" evidence="2">
    <location>
        <position position="1"/>
    </location>
</feature>
<name>V8PB83_OPHHA</name>
<feature type="compositionally biased region" description="Basic and acidic residues" evidence="1">
    <location>
        <begin position="129"/>
        <end position="153"/>
    </location>
</feature>
<organism evidence="2 3">
    <name type="scientific">Ophiophagus hannah</name>
    <name type="common">King cobra</name>
    <name type="synonym">Naja hannah</name>
    <dbReference type="NCBI Taxonomy" id="8665"/>
    <lineage>
        <taxon>Eukaryota</taxon>
        <taxon>Metazoa</taxon>
        <taxon>Chordata</taxon>
        <taxon>Craniata</taxon>
        <taxon>Vertebrata</taxon>
        <taxon>Euteleostomi</taxon>
        <taxon>Lepidosauria</taxon>
        <taxon>Squamata</taxon>
        <taxon>Bifurcata</taxon>
        <taxon>Unidentata</taxon>
        <taxon>Episquamata</taxon>
        <taxon>Toxicofera</taxon>
        <taxon>Serpentes</taxon>
        <taxon>Colubroidea</taxon>
        <taxon>Elapidae</taxon>
        <taxon>Elapinae</taxon>
        <taxon>Ophiophagus</taxon>
    </lineage>
</organism>
<dbReference type="EMBL" id="AZIM01000342">
    <property type="protein sequence ID" value="ETE71580.1"/>
    <property type="molecule type" value="Genomic_DNA"/>
</dbReference>
<evidence type="ECO:0000313" key="3">
    <source>
        <dbReference type="Proteomes" id="UP000018936"/>
    </source>
</evidence>
<keyword evidence="3" id="KW-1185">Reference proteome</keyword>
<dbReference type="Proteomes" id="UP000018936">
    <property type="component" value="Unassembled WGS sequence"/>
</dbReference>
<proteinExistence type="predicted"/>
<feature type="region of interest" description="Disordered" evidence="1">
    <location>
        <begin position="1"/>
        <end position="26"/>
    </location>
</feature>
<feature type="region of interest" description="Disordered" evidence="1">
    <location>
        <begin position="107"/>
        <end position="205"/>
    </location>
</feature>
<feature type="compositionally biased region" description="Basic residues" evidence="1">
    <location>
        <begin position="1"/>
        <end position="12"/>
    </location>
</feature>
<gene>
    <name evidence="2" type="primary">CNGB1</name>
    <name evidence="2" type="ORF">L345_02606</name>
</gene>
<sequence>MEGQPGRHHPNFWRKNSAEGYDREGTPPIYALHTAYALDRKDSPSGNQIPSQEDKGGIQPVRAGSVPAGPALPLQGVSTCLAQNGACGCVAAPPPSPVLAFLRLQGGLLGKGREGKEGRKKKERKKERKREGGEEGRKEGRKEREKEGREGKMNEIWMDGWMDGRMDRGKEGEKKERKEGPQTLALDAALKGHLVQPPAPRALLK</sequence>
<dbReference type="AlphaFoldDB" id="V8PB83"/>
<feature type="compositionally biased region" description="Basic and acidic residues" evidence="1">
    <location>
        <begin position="162"/>
        <end position="180"/>
    </location>
</feature>
<reference evidence="2 3" key="1">
    <citation type="journal article" date="2013" name="Proc. Natl. Acad. Sci. U.S.A.">
        <title>The king cobra genome reveals dynamic gene evolution and adaptation in the snake venom system.</title>
        <authorList>
            <person name="Vonk F.J."/>
            <person name="Casewell N.R."/>
            <person name="Henkel C.V."/>
            <person name="Heimberg A.M."/>
            <person name="Jansen H.J."/>
            <person name="McCleary R.J."/>
            <person name="Kerkkamp H.M."/>
            <person name="Vos R.A."/>
            <person name="Guerreiro I."/>
            <person name="Calvete J.J."/>
            <person name="Wuster W."/>
            <person name="Woods A.E."/>
            <person name="Logan J.M."/>
            <person name="Harrison R.A."/>
            <person name="Castoe T.A."/>
            <person name="de Koning A.P."/>
            <person name="Pollock D.D."/>
            <person name="Yandell M."/>
            <person name="Calderon D."/>
            <person name="Renjifo C."/>
            <person name="Currier R.B."/>
            <person name="Salgado D."/>
            <person name="Pla D."/>
            <person name="Sanz L."/>
            <person name="Hyder A.S."/>
            <person name="Ribeiro J.M."/>
            <person name="Arntzen J.W."/>
            <person name="van den Thillart G.E."/>
            <person name="Boetzer M."/>
            <person name="Pirovano W."/>
            <person name="Dirks R.P."/>
            <person name="Spaink H.P."/>
            <person name="Duboule D."/>
            <person name="McGlinn E."/>
            <person name="Kini R.M."/>
            <person name="Richardson M.K."/>
        </authorList>
    </citation>
    <scope>NUCLEOTIDE SEQUENCE</scope>
    <source>
        <tissue evidence="2">Blood</tissue>
    </source>
</reference>